<protein>
    <submittedName>
        <fullName evidence="2">Uncharacterized protein</fullName>
    </submittedName>
</protein>
<proteinExistence type="predicted"/>
<dbReference type="Proteomes" id="UP001215598">
    <property type="component" value="Unassembled WGS sequence"/>
</dbReference>
<dbReference type="EMBL" id="JARKIB010000299">
    <property type="protein sequence ID" value="KAJ7715993.1"/>
    <property type="molecule type" value="Genomic_DNA"/>
</dbReference>
<evidence type="ECO:0000256" key="1">
    <source>
        <dbReference type="SAM" id="MobiDB-lite"/>
    </source>
</evidence>
<sequence>MCITESRAYLCVVGPVRLGGEIKTGKQKLKKVPGETNDSFERGESNPELRAGSRWKEKFEEHQKYSNAGSRTGADDEPRFAGCKLVSGKQSSLCTVDHVRVFILFLSWIDQVNFDAVNLISHSIAPKVTVERRDIGGILAKKVQPNIPPLYRISGEYWRNIGANIGGILASIAKGRPTCRREEDVSARPEGQETTQTQGLHRNLNGAVQNLSDIFAAYLSVGGSGIRVAGHESSRTRWGLVQGSGEREILTAQVFERGESNPNLRP</sequence>
<accession>A0AAD7HAH8</accession>
<organism evidence="2 3">
    <name type="scientific">Mycena metata</name>
    <dbReference type="NCBI Taxonomy" id="1033252"/>
    <lineage>
        <taxon>Eukaryota</taxon>
        <taxon>Fungi</taxon>
        <taxon>Dikarya</taxon>
        <taxon>Basidiomycota</taxon>
        <taxon>Agaricomycotina</taxon>
        <taxon>Agaricomycetes</taxon>
        <taxon>Agaricomycetidae</taxon>
        <taxon>Agaricales</taxon>
        <taxon>Marasmiineae</taxon>
        <taxon>Mycenaceae</taxon>
        <taxon>Mycena</taxon>
    </lineage>
</organism>
<name>A0AAD7HAH8_9AGAR</name>
<dbReference type="AlphaFoldDB" id="A0AAD7HAH8"/>
<evidence type="ECO:0000313" key="3">
    <source>
        <dbReference type="Proteomes" id="UP001215598"/>
    </source>
</evidence>
<evidence type="ECO:0000313" key="2">
    <source>
        <dbReference type="EMBL" id="KAJ7715993.1"/>
    </source>
</evidence>
<keyword evidence="3" id="KW-1185">Reference proteome</keyword>
<gene>
    <name evidence="2" type="ORF">B0H16DRAFT_1477069</name>
</gene>
<comment type="caution">
    <text evidence="2">The sequence shown here is derived from an EMBL/GenBank/DDBJ whole genome shotgun (WGS) entry which is preliminary data.</text>
</comment>
<reference evidence="2" key="1">
    <citation type="submission" date="2023-03" db="EMBL/GenBank/DDBJ databases">
        <title>Massive genome expansion in bonnet fungi (Mycena s.s.) driven by repeated elements and novel gene families across ecological guilds.</title>
        <authorList>
            <consortium name="Lawrence Berkeley National Laboratory"/>
            <person name="Harder C.B."/>
            <person name="Miyauchi S."/>
            <person name="Viragh M."/>
            <person name="Kuo A."/>
            <person name="Thoen E."/>
            <person name="Andreopoulos B."/>
            <person name="Lu D."/>
            <person name="Skrede I."/>
            <person name="Drula E."/>
            <person name="Henrissat B."/>
            <person name="Morin E."/>
            <person name="Kohler A."/>
            <person name="Barry K."/>
            <person name="LaButti K."/>
            <person name="Morin E."/>
            <person name="Salamov A."/>
            <person name="Lipzen A."/>
            <person name="Mereny Z."/>
            <person name="Hegedus B."/>
            <person name="Baldrian P."/>
            <person name="Stursova M."/>
            <person name="Weitz H."/>
            <person name="Taylor A."/>
            <person name="Grigoriev I.V."/>
            <person name="Nagy L.G."/>
            <person name="Martin F."/>
            <person name="Kauserud H."/>
        </authorList>
    </citation>
    <scope>NUCLEOTIDE SEQUENCE</scope>
    <source>
        <strain evidence="2">CBHHK182m</strain>
    </source>
</reference>
<feature type="region of interest" description="Disordered" evidence="1">
    <location>
        <begin position="29"/>
        <end position="53"/>
    </location>
</feature>